<evidence type="ECO:0000313" key="2">
    <source>
        <dbReference type="EMBL" id="AXH97378.1"/>
    </source>
</evidence>
<keyword evidence="1" id="KW-0812">Transmembrane</keyword>
<evidence type="ECO:0008006" key="4">
    <source>
        <dbReference type="Google" id="ProtNLM"/>
    </source>
</evidence>
<dbReference type="KEGG" id="orn:DV701_15785"/>
<reference evidence="2 3" key="1">
    <citation type="submission" date="2018-07" db="EMBL/GenBank/DDBJ databases">
        <title>Complete genome sequencing of Ornithinimicrobium sp. AMA3305.</title>
        <authorList>
            <person name="Bae J.-W."/>
        </authorList>
    </citation>
    <scope>NUCLEOTIDE SEQUENCE [LARGE SCALE GENOMIC DNA]</scope>
    <source>
        <strain evidence="2 3">AMA3305</strain>
    </source>
</reference>
<proteinExistence type="predicted"/>
<keyword evidence="1" id="KW-0472">Membrane</keyword>
<dbReference type="RefSeq" id="WP_114929690.1">
    <property type="nucleotide sequence ID" value="NZ_CP031229.1"/>
</dbReference>
<evidence type="ECO:0000256" key="1">
    <source>
        <dbReference type="SAM" id="Phobius"/>
    </source>
</evidence>
<keyword evidence="1" id="KW-1133">Transmembrane helix</keyword>
<organism evidence="2 3">
    <name type="scientific">Ornithinimicrobium avium</name>
    <dbReference type="NCBI Taxonomy" id="2283195"/>
    <lineage>
        <taxon>Bacteria</taxon>
        <taxon>Bacillati</taxon>
        <taxon>Actinomycetota</taxon>
        <taxon>Actinomycetes</taxon>
        <taxon>Micrococcales</taxon>
        <taxon>Ornithinimicrobiaceae</taxon>
        <taxon>Ornithinimicrobium</taxon>
    </lineage>
</organism>
<dbReference type="Proteomes" id="UP000253790">
    <property type="component" value="Chromosome"/>
</dbReference>
<dbReference type="AlphaFoldDB" id="A0A345NQS0"/>
<evidence type="ECO:0000313" key="3">
    <source>
        <dbReference type="Proteomes" id="UP000253790"/>
    </source>
</evidence>
<dbReference type="EMBL" id="CP031229">
    <property type="protein sequence ID" value="AXH97378.1"/>
    <property type="molecule type" value="Genomic_DNA"/>
</dbReference>
<sequence>MQHENGVPAAAQKSPIDLEVQRLAVLDRDIAETARAREARRQRWKWANYGILGGTLALSAATGLTVFMEALPPEGSGFLAFASTAAAGLGAKLAPQQRAAVARRFRGDWKVLADDSAALVGDARGHTPKQLAAKREELRSRRNALIKEEDASG</sequence>
<name>A0A345NQS0_9MICO</name>
<keyword evidence="3" id="KW-1185">Reference proteome</keyword>
<feature type="transmembrane region" description="Helical" evidence="1">
    <location>
        <begin position="46"/>
        <end position="71"/>
    </location>
</feature>
<accession>A0A345NQS0</accession>
<feature type="transmembrane region" description="Helical" evidence="1">
    <location>
        <begin position="77"/>
        <end position="94"/>
    </location>
</feature>
<gene>
    <name evidence="2" type="ORF">DV701_15785</name>
</gene>
<protein>
    <recommendedName>
        <fullName evidence="4">SLATT domain-containing protein</fullName>
    </recommendedName>
</protein>